<evidence type="ECO:0000313" key="4">
    <source>
        <dbReference type="Proteomes" id="UP000265515"/>
    </source>
</evidence>
<reference evidence="3 4" key="1">
    <citation type="journal article" date="2018" name="Cell">
        <title>The Chara Genome: Secondary Complexity and Implications for Plant Terrestrialization.</title>
        <authorList>
            <person name="Nishiyama T."/>
            <person name="Sakayama H."/>
            <person name="Vries J.D."/>
            <person name="Buschmann H."/>
            <person name="Saint-Marcoux D."/>
            <person name="Ullrich K.K."/>
            <person name="Haas F.B."/>
            <person name="Vanderstraeten L."/>
            <person name="Becker D."/>
            <person name="Lang D."/>
            <person name="Vosolsobe S."/>
            <person name="Rombauts S."/>
            <person name="Wilhelmsson P.K.I."/>
            <person name="Janitza P."/>
            <person name="Kern R."/>
            <person name="Heyl A."/>
            <person name="Rumpler F."/>
            <person name="Villalobos L.I.A.C."/>
            <person name="Clay J.M."/>
            <person name="Skokan R."/>
            <person name="Toyoda A."/>
            <person name="Suzuki Y."/>
            <person name="Kagoshima H."/>
            <person name="Schijlen E."/>
            <person name="Tajeshwar N."/>
            <person name="Catarino B."/>
            <person name="Hetherington A.J."/>
            <person name="Saltykova A."/>
            <person name="Bonnot C."/>
            <person name="Breuninger H."/>
            <person name="Symeonidi A."/>
            <person name="Radhakrishnan G.V."/>
            <person name="Van Nieuwerburgh F."/>
            <person name="Deforce D."/>
            <person name="Chang C."/>
            <person name="Karol K.G."/>
            <person name="Hedrich R."/>
            <person name="Ulvskov P."/>
            <person name="Glockner G."/>
            <person name="Delwiche C.F."/>
            <person name="Petrasek J."/>
            <person name="Van de Peer Y."/>
            <person name="Friml J."/>
            <person name="Beilby M."/>
            <person name="Dolan L."/>
            <person name="Kohara Y."/>
            <person name="Sugano S."/>
            <person name="Fujiyama A."/>
            <person name="Delaux P.-M."/>
            <person name="Quint M."/>
            <person name="TheiBen G."/>
            <person name="Hagemann M."/>
            <person name="Harholt J."/>
            <person name="Dunand C."/>
            <person name="Zachgo S."/>
            <person name="Langdale J."/>
            <person name="Maumus F."/>
            <person name="Straeten D.V.D."/>
            <person name="Gould S.B."/>
            <person name="Rensing S.A."/>
        </authorList>
    </citation>
    <scope>NUCLEOTIDE SEQUENCE [LARGE SCALE GENOMIC DNA]</scope>
    <source>
        <strain evidence="3 4">S276</strain>
    </source>
</reference>
<proteinExistence type="predicted"/>
<dbReference type="InterPro" id="IPR052751">
    <property type="entry name" value="Plant_MAPKKK"/>
</dbReference>
<dbReference type="Proteomes" id="UP000265515">
    <property type="component" value="Unassembled WGS sequence"/>
</dbReference>
<dbReference type="PROSITE" id="PS50011">
    <property type="entry name" value="PROTEIN_KINASE_DOM"/>
    <property type="match status" value="1"/>
</dbReference>
<evidence type="ECO:0000256" key="1">
    <source>
        <dbReference type="SAM" id="MobiDB-lite"/>
    </source>
</evidence>
<dbReference type="SUPFAM" id="SSF56112">
    <property type="entry name" value="Protein kinase-like (PK-like)"/>
    <property type="match status" value="1"/>
</dbReference>
<comment type="caution">
    <text evidence="3">The sequence shown here is derived from an EMBL/GenBank/DDBJ whole genome shotgun (WGS) entry which is preliminary data.</text>
</comment>
<dbReference type="PANTHER" id="PTHR48011">
    <property type="entry name" value="CCR4-NOT TRANSCRIPTIONAL COMPLEX SUBUNIT CAF120-RELATED"/>
    <property type="match status" value="1"/>
</dbReference>
<protein>
    <recommendedName>
        <fullName evidence="2">Protein kinase domain-containing protein</fullName>
    </recommendedName>
</protein>
<evidence type="ECO:0000259" key="2">
    <source>
        <dbReference type="PROSITE" id="PS50011"/>
    </source>
</evidence>
<gene>
    <name evidence="3" type="ORF">CBR_g36782</name>
</gene>
<dbReference type="GO" id="GO:0005524">
    <property type="term" value="F:ATP binding"/>
    <property type="evidence" value="ECO:0007669"/>
    <property type="project" value="InterPro"/>
</dbReference>
<name>A0A388LLF4_CHABU</name>
<feature type="region of interest" description="Disordered" evidence="1">
    <location>
        <begin position="502"/>
        <end position="578"/>
    </location>
</feature>
<evidence type="ECO:0000313" key="3">
    <source>
        <dbReference type="EMBL" id="GBG83166.1"/>
    </source>
</evidence>
<keyword evidence="4" id="KW-1185">Reference proteome</keyword>
<sequence length="578" mass="63373">MAMPWSAWRAHEWHAEGLSDMAPAVSHTAYVRRAQLWCRVLSSLLSRLFRSVSQLSRVTSKQNPQSCTIRKVGHPRLATVVRPMRASPFPHARLTAVRFTLVLLEYVYGSSRLSSLSCSRIASFPCPSAFFLLAQRSHCATILPPDFPTRSSVRELRWSVTTPHCRWQLSYRSFSCAIHDLRKEAKRRTSPSESSKRSCAVFAVKTVAIPPEAVCDPGSSSARASKAELRALENEITILRRLGPSPHVVHYLGDDWKVGQDGSAERNLFLELANGGSVADFSKRFGGRLDESMIRRCCRGMVLGLQHAHSRGVVHRDVKGFVHSHRLESQEDGGACPGRTVRLAGTVQWMAPEVASQSDTLEGAADIWSLGCTVIEMATGRAPWTDVEDTMSTLFRIACSNEVPAVPSHLSSEAKGFLSKCLVREPFRRWSASQLLEHPFLGDAADEAVSRARWLRSSANPTVGNCNPVDFPSRADPAMGKGLLSSTLRGGKNTVTDYDVEEGGEMSRDLGRETFTSPSVLPEAPEQDASPRLFFDFPKSFGSELSVDAPNCPAPPAVAPVSFRQDDEASSPDGPVMA</sequence>
<feature type="domain" description="Protein kinase" evidence="2">
    <location>
        <begin position="178"/>
        <end position="441"/>
    </location>
</feature>
<dbReference type="InterPro" id="IPR000719">
    <property type="entry name" value="Prot_kinase_dom"/>
</dbReference>
<dbReference type="Gramene" id="GBG83166">
    <property type="protein sequence ID" value="GBG83166"/>
    <property type="gene ID" value="CBR_g36782"/>
</dbReference>
<dbReference type="GO" id="GO:0004672">
    <property type="term" value="F:protein kinase activity"/>
    <property type="evidence" value="ECO:0007669"/>
    <property type="project" value="InterPro"/>
</dbReference>
<dbReference type="EMBL" id="BFEA01000430">
    <property type="protein sequence ID" value="GBG83166.1"/>
    <property type="molecule type" value="Genomic_DNA"/>
</dbReference>
<dbReference type="PANTHER" id="PTHR48011:SF4">
    <property type="entry name" value="MITOGEN-ACTIVATED PROTEIN KINASE KINASE KINASE 19"/>
    <property type="match status" value="1"/>
</dbReference>
<dbReference type="AlphaFoldDB" id="A0A388LLF4"/>
<dbReference type="InterPro" id="IPR011009">
    <property type="entry name" value="Kinase-like_dom_sf"/>
</dbReference>
<dbReference type="STRING" id="69332.A0A388LLF4"/>
<dbReference type="Gene3D" id="1.10.510.10">
    <property type="entry name" value="Transferase(Phosphotransferase) domain 1"/>
    <property type="match status" value="2"/>
</dbReference>
<dbReference type="GO" id="GO:0007165">
    <property type="term" value="P:signal transduction"/>
    <property type="evidence" value="ECO:0007669"/>
    <property type="project" value="TreeGrafter"/>
</dbReference>
<dbReference type="Pfam" id="PF00069">
    <property type="entry name" value="Pkinase"/>
    <property type="match status" value="1"/>
</dbReference>
<dbReference type="OrthoDB" id="275301at2759"/>
<accession>A0A388LLF4</accession>
<organism evidence="3 4">
    <name type="scientific">Chara braunii</name>
    <name type="common">Braun's stonewort</name>
    <dbReference type="NCBI Taxonomy" id="69332"/>
    <lineage>
        <taxon>Eukaryota</taxon>
        <taxon>Viridiplantae</taxon>
        <taxon>Streptophyta</taxon>
        <taxon>Charophyceae</taxon>
        <taxon>Charales</taxon>
        <taxon>Characeae</taxon>
        <taxon>Chara</taxon>
    </lineage>
</organism>